<dbReference type="EMBL" id="JBHUOP010000002">
    <property type="protein sequence ID" value="MFD2840086.1"/>
    <property type="molecule type" value="Genomic_DNA"/>
</dbReference>
<evidence type="ECO:0000313" key="1">
    <source>
        <dbReference type="EMBL" id="MFD2840086.1"/>
    </source>
</evidence>
<organism evidence="1 2">
    <name type="scientific">Populibacterium corticicola</name>
    <dbReference type="NCBI Taxonomy" id="1812826"/>
    <lineage>
        <taxon>Bacteria</taxon>
        <taxon>Bacillati</taxon>
        <taxon>Actinomycetota</taxon>
        <taxon>Actinomycetes</taxon>
        <taxon>Micrococcales</taxon>
        <taxon>Jonesiaceae</taxon>
        <taxon>Populibacterium</taxon>
    </lineage>
</organism>
<evidence type="ECO:0000313" key="2">
    <source>
        <dbReference type="Proteomes" id="UP001597391"/>
    </source>
</evidence>
<name>A0ABW5XFT2_9MICO</name>
<protein>
    <submittedName>
        <fullName evidence="1">Uncharacterized protein</fullName>
    </submittedName>
</protein>
<dbReference type="Proteomes" id="UP001597391">
    <property type="component" value="Unassembled WGS sequence"/>
</dbReference>
<gene>
    <name evidence="1" type="ORF">ACFSYH_05825</name>
</gene>
<comment type="caution">
    <text evidence="1">The sequence shown here is derived from an EMBL/GenBank/DDBJ whole genome shotgun (WGS) entry which is preliminary data.</text>
</comment>
<sequence length="156" mass="18122">MTIASYYAPEAEPSSVTARAYESLSGLSRSLLWYMDIERLELPEVCSLIGFPQTDVISMTARARFELRYAWLEQQDKSPRIPKMCKETTRELARVRSRRLRLPHSDDVQRHLTVCMRCAILEEEIDNLQEHLKVALLPMSYGPHGSRTLPQSERWI</sequence>
<reference evidence="2" key="1">
    <citation type="journal article" date="2019" name="Int. J. Syst. Evol. Microbiol.">
        <title>The Global Catalogue of Microorganisms (GCM) 10K type strain sequencing project: providing services to taxonomists for standard genome sequencing and annotation.</title>
        <authorList>
            <consortium name="The Broad Institute Genomics Platform"/>
            <consortium name="The Broad Institute Genome Sequencing Center for Infectious Disease"/>
            <person name="Wu L."/>
            <person name="Ma J."/>
        </authorList>
    </citation>
    <scope>NUCLEOTIDE SEQUENCE [LARGE SCALE GENOMIC DNA]</scope>
    <source>
        <strain evidence="2">KCTC 33576</strain>
    </source>
</reference>
<dbReference type="RefSeq" id="WP_377465745.1">
    <property type="nucleotide sequence ID" value="NZ_JBHUOP010000002.1"/>
</dbReference>
<accession>A0ABW5XFT2</accession>
<keyword evidence="2" id="KW-1185">Reference proteome</keyword>
<proteinExistence type="predicted"/>